<dbReference type="Proteomes" id="UP001165378">
    <property type="component" value="Unassembled WGS sequence"/>
</dbReference>
<evidence type="ECO:0000313" key="3">
    <source>
        <dbReference type="Proteomes" id="UP001165378"/>
    </source>
</evidence>
<dbReference type="AlphaFoldDB" id="A0AA41Q4V7"/>
<comment type="caution">
    <text evidence="2">The sequence shown here is derived from an EMBL/GenBank/DDBJ whole genome shotgun (WGS) entry which is preliminary data.</text>
</comment>
<name>A0AA41Q4V7_9ACTN</name>
<sequence>MHPSAQLLDAAPAAVLQDVLARSDAATLTSLLSGRYAPGDALISHVLERGATAHRVDLASNTGLAHAAYDALADDAARVPRPEVAARLLGNLSVTGEVAAKLVPLVTDPAALGIGDDGAHNFQAALASLSASEDPRVLMRVAALLDRDVNALGGYAVLIRCCLGLLDTASAEAVRKAIASVPASTKNLEEPSPAVVAALMAPDNRGLLQSALEHESSTPVILSALRQEASWSSFEQMLRDPRRYGSDAFAVVFRGPRAPLDWDLIRREHRRYPLRHNALGALARQPDCPADLAEAKEPTTRPDSRKPPLRSRIQPRSVRKALLAQLAGNTHKLMSQDVSRGLADGVLSAMDVLTHGRIALAALETLRFPGTRPEESRAAVAAIATTALGPRPEAWAVALRLLPDFPGTFPELISTAKQATR</sequence>
<feature type="region of interest" description="Disordered" evidence="1">
    <location>
        <begin position="293"/>
        <end position="312"/>
    </location>
</feature>
<proteinExistence type="predicted"/>
<feature type="compositionally biased region" description="Basic and acidic residues" evidence="1">
    <location>
        <begin position="293"/>
        <end position="306"/>
    </location>
</feature>
<organism evidence="2 3">
    <name type="scientific">Yinghuangia soli</name>
    <dbReference type="NCBI Taxonomy" id="2908204"/>
    <lineage>
        <taxon>Bacteria</taxon>
        <taxon>Bacillati</taxon>
        <taxon>Actinomycetota</taxon>
        <taxon>Actinomycetes</taxon>
        <taxon>Kitasatosporales</taxon>
        <taxon>Streptomycetaceae</taxon>
        <taxon>Yinghuangia</taxon>
    </lineage>
</organism>
<gene>
    <name evidence="2" type="ORF">LZ495_30945</name>
</gene>
<evidence type="ECO:0000256" key="1">
    <source>
        <dbReference type="SAM" id="MobiDB-lite"/>
    </source>
</evidence>
<protein>
    <submittedName>
        <fullName evidence="2">Uncharacterized protein</fullName>
    </submittedName>
</protein>
<keyword evidence="3" id="KW-1185">Reference proteome</keyword>
<dbReference type="EMBL" id="JAKFHA010000025">
    <property type="protein sequence ID" value="MCF2531610.1"/>
    <property type="molecule type" value="Genomic_DNA"/>
</dbReference>
<accession>A0AA41Q4V7</accession>
<evidence type="ECO:0000313" key="2">
    <source>
        <dbReference type="EMBL" id="MCF2531610.1"/>
    </source>
</evidence>
<reference evidence="2" key="1">
    <citation type="submission" date="2022-01" db="EMBL/GenBank/DDBJ databases">
        <title>Genome-Based Taxonomic Classification of the Phylum Actinobacteria.</title>
        <authorList>
            <person name="Gao Y."/>
        </authorList>
    </citation>
    <scope>NUCLEOTIDE SEQUENCE</scope>
    <source>
        <strain evidence="2">KLBMP 8922</strain>
    </source>
</reference>
<dbReference type="RefSeq" id="WP_235056260.1">
    <property type="nucleotide sequence ID" value="NZ_JAKFHA010000025.1"/>
</dbReference>